<dbReference type="KEGG" id="tfo:BFO_0359"/>
<protein>
    <submittedName>
        <fullName evidence="1">Uncharacterized protein</fullName>
    </submittedName>
</protein>
<evidence type="ECO:0000313" key="2">
    <source>
        <dbReference type="Proteomes" id="UP000005436"/>
    </source>
</evidence>
<sequence>MFFCIINSFNTVVSLFKDRILLLNLPLRASYLNEKITKINLWDRHMVDYFKMGDINL</sequence>
<dbReference type="Proteomes" id="UP000005436">
    <property type="component" value="Chromosome"/>
</dbReference>
<keyword evidence="2" id="KW-1185">Reference proteome</keyword>
<accession>G8UK53</accession>
<name>G8UK53_TANFA</name>
<dbReference type="AlphaFoldDB" id="G8UK53"/>
<reference evidence="2" key="1">
    <citation type="submission" date="2011-12" db="EMBL/GenBank/DDBJ databases">
        <title>Complete sequence of Tannerella forsythia ATCC 43037.</title>
        <authorList>
            <person name="Dewhirst F."/>
            <person name="Tanner A."/>
            <person name="Izard J."/>
            <person name="Brinkac L."/>
            <person name="Durkin A.S."/>
            <person name="Hostetler J."/>
            <person name="Shetty J."/>
            <person name="Torralba M."/>
            <person name="Gill S."/>
            <person name="Nelson K."/>
        </authorList>
    </citation>
    <scope>NUCLEOTIDE SEQUENCE [LARGE SCALE GENOMIC DNA]</scope>
    <source>
        <strain evidence="2">ATCC 43037 / JCM 10827 / CCUG 33226 / KCTC 5666 / FDC 338</strain>
    </source>
</reference>
<organism evidence="1 2">
    <name type="scientific">Tannerella forsythia (strain ATCC 43037 / JCM 10827 / CCUG 21028 A / KCTC 5666 / FDC 338)</name>
    <name type="common">Bacteroides forsythus</name>
    <dbReference type="NCBI Taxonomy" id="203275"/>
    <lineage>
        <taxon>Bacteria</taxon>
        <taxon>Pseudomonadati</taxon>
        <taxon>Bacteroidota</taxon>
        <taxon>Bacteroidia</taxon>
        <taxon>Bacteroidales</taxon>
        <taxon>Tannerellaceae</taxon>
        <taxon>Tannerella</taxon>
    </lineage>
</organism>
<dbReference type="EMBL" id="CP003191">
    <property type="protein sequence ID" value="AEW22614.1"/>
    <property type="molecule type" value="Genomic_DNA"/>
</dbReference>
<gene>
    <name evidence="1" type="ordered locus">BFO_0359</name>
</gene>
<dbReference type="HOGENOM" id="CLU_2995121_0_0_10"/>
<evidence type="ECO:0000313" key="1">
    <source>
        <dbReference type="EMBL" id="AEW22614.1"/>
    </source>
</evidence>
<proteinExistence type="predicted"/>